<dbReference type="Proteomes" id="UP000581688">
    <property type="component" value="Unassembled WGS sequence"/>
</dbReference>
<evidence type="ECO:0000256" key="3">
    <source>
        <dbReference type="ARBA" id="ARBA00022679"/>
    </source>
</evidence>
<evidence type="ECO:0000256" key="2">
    <source>
        <dbReference type="ARBA" id="ARBA00005182"/>
    </source>
</evidence>
<evidence type="ECO:0000256" key="4">
    <source>
        <dbReference type="ARBA" id="ARBA00022729"/>
    </source>
</evidence>
<dbReference type="Pfam" id="PF16822">
    <property type="entry name" value="ALGX"/>
    <property type="match status" value="1"/>
</dbReference>
<keyword evidence="7" id="KW-0472">Membrane</keyword>
<accession>A0A841Q8F5</accession>
<keyword evidence="5" id="KW-0574">Periplasm</keyword>
<keyword evidence="10" id="KW-1185">Reference proteome</keyword>
<feature type="transmembrane region" description="Helical" evidence="7">
    <location>
        <begin position="172"/>
        <end position="190"/>
    </location>
</feature>
<keyword evidence="7" id="KW-1133">Transmembrane helix</keyword>
<evidence type="ECO:0000256" key="6">
    <source>
        <dbReference type="ARBA" id="ARBA00022841"/>
    </source>
</evidence>
<comment type="caution">
    <text evidence="9">The sequence shown here is derived from an EMBL/GenBank/DDBJ whole genome shotgun (WGS) entry which is preliminary data.</text>
</comment>
<dbReference type="EMBL" id="JACHGH010000010">
    <property type="protein sequence ID" value="MBB6454562.1"/>
    <property type="molecule type" value="Genomic_DNA"/>
</dbReference>
<proteinExistence type="predicted"/>
<feature type="domain" description="AlgX/AlgJ SGNH hydrolase-like" evidence="8">
    <location>
        <begin position="296"/>
        <end position="561"/>
    </location>
</feature>
<gene>
    <name evidence="9" type="ORF">HNQ94_003051</name>
</gene>
<protein>
    <recommendedName>
        <fullName evidence="8">AlgX/AlgJ SGNH hydrolase-like domain-containing protein</fullName>
    </recommendedName>
</protein>
<keyword evidence="4" id="KW-0732">Signal</keyword>
<dbReference type="GO" id="GO:0042597">
    <property type="term" value="C:periplasmic space"/>
    <property type="evidence" value="ECO:0007669"/>
    <property type="project" value="UniProtKB-SubCell"/>
</dbReference>
<evidence type="ECO:0000256" key="7">
    <source>
        <dbReference type="SAM" id="Phobius"/>
    </source>
</evidence>
<comment type="subcellular location">
    <subcellularLocation>
        <location evidence="1">Periplasm</location>
    </subcellularLocation>
</comment>
<evidence type="ECO:0000256" key="5">
    <source>
        <dbReference type="ARBA" id="ARBA00022764"/>
    </source>
</evidence>
<dbReference type="GO" id="GO:0042121">
    <property type="term" value="P:alginic acid biosynthetic process"/>
    <property type="evidence" value="ECO:0007669"/>
    <property type="project" value="UniProtKB-UniPathway"/>
</dbReference>
<comment type="pathway">
    <text evidence="2">Glycan biosynthesis; alginate biosynthesis.</text>
</comment>
<keyword evidence="7" id="KW-0812">Transmembrane</keyword>
<dbReference type="AlphaFoldDB" id="A0A841Q8F5"/>
<dbReference type="RefSeq" id="WP_174496955.1">
    <property type="nucleotide sequence ID" value="NZ_CADDWK010000010.1"/>
</dbReference>
<feature type="transmembrane region" description="Helical" evidence="7">
    <location>
        <begin position="9"/>
        <end position="27"/>
    </location>
</feature>
<dbReference type="UniPathway" id="UPA00286"/>
<dbReference type="CDD" id="cd14440">
    <property type="entry name" value="AlgX_N_like_3"/>
    <property type="match status" value="1"/>
</dbReference>
<name>A0A841Q8F5_9BACI</name>
<organism evidence="9 10">
    <name type="scientific">Salirhabdus euzebyi</name>
    <dbReference type="NCBI Taxonomy" id="394506"/>
    <lineage>
        <taxon>Bacteria</taxon>
        <taxon>Bacillati</taxon>
        <taxon>Bacillota</taxon>
        <taxon>Bacilli</taxon>
        <taxon>Bacillales</taxon>
        <taxon>Bacillaceae</taxon>
        <taxon>Salirhabdus</taxon>
    </lineage>
</organism>
<evidence type="ECO:0000313" key="9">
    <source>
        <dbReference type="EMBL" id="MBB6454562.1"/>
    </source>
</evidence>
<sequence>MLLTRRKKTIINVFLSTIFLFLSFYFFTSTSGESHTNLFVEVKSPVDDVYQVFYDIGNGFNENDSKVINVSNNDLFQSLQFSLPSNVKSLRFDFGTSPGTIYVKNITWNKTSREYEWSADMVVESHNYTNHIEHIGVENNLVKIKPSGDDPYFIIDDVENIDKYLNNNSFKIVISFIFSLLLSFILFWFLQITNLNVIQTINLKKFNSSLLPFAFIVILIIPSFVTIIGIDSNLSSVEKRDLAAKPKLNLREETYTDYIRKYETYINDNFGFRDKLIKWNNVIKVKYLKTSPINRVLIGKDGWLFYNDEGVTEDYRGVNHFDDIELETIKSNLEERKKWLEAQGIKFYITVAPNKHTIYPEYLPSNIKKHKEESRLDQLINYLEYNSDIDIIDLRKTLIKNKGEENLYRKNDTHWNDLGAFYAYSEIVNVIGEDFENIKPLSIGKYSLNYSSGGGDLAFMLSMNDILLEERINLDPTFKSAVKDIEIDKSIYPNPNRLVVKGNESISNSYKLLMFRDSFSNALIPYLSENFSSSIYVWDYAFNTDIIQHEKPDIVIHELAERYLHALLDENPEGMK</sequence>
<reference evidence="9 10" key="1">
    <citation type="submission" date="2020-08" db="EMBL/GenBank/DDBJ databases">
        <title>Genomic Encyclopedia of Type Strains, Phase IV (KMG-IV): sequencing the most valuable type-strain genomes for metagenomic binning, comparative biology and taxonomic classification.</title>
        <authorList>
            <person name="Goeker M."/>
        </authorList>
    </citation>
    <scope>NUCLEOTIDE SEQUENCE [LARGE SCALE GENOMIC DNA]</scope>
    <source>
        <strain evidence="9 10">DSM 19612</strain>
    </source>
</reference>
<keyword evidence="6" id="KW-0016">Alginate biosynthesis</keyword>
<evidence type="ECO:0000256" key="1">
    <source>
        <dbReference type="ARBA" id="ARBA00004418"/>
    </source>
</evidence>
<evidence type="ECO:0000259" key="8">
    <source>
        <dbReference type="Pfam" id="PF16822"/>
    </source>
</evidence>
<dbReference type="InterPro" id="IPR031811">
    <property type="entry name" value="ALGX/ALGJ_SGNH-like"/>
</dbReference>
<keyword evidence="3" id="KW-0808">Transferase</keyword>
<feature type="transmembrane region" description="Helical" evidence="7">
    <location>
        <begin position="210"/>
        <end position="230"/>
    </location>
</feature>
<evidence type="ECO:0000313" key="10">
    <source>
        <dbReference type="Proteomes" id="UP000581688"/>
    </source>
</evidence>
<dbReference type="GO" id="GO:0016740">
    <property type="term" value="F:transferase activity"/>
    <property type="evidence" value="ECO:0007669"/>
    <property type="project" value="UniProtKB-KW"/>
</dbReference>